<feature type="region of interest" description="Disordered" evidence="6">
    <location>
        <begin position="218"/>
        <end position="240"/>
    </location>
</feature>
<dbReference type="VEuPathDB" id="CryptoDB:Vbra_18280"/>
<feature type="domain" description="AP2/ERF" evidence="7">
    <location>
        <begin position="240"/>
        <end position="290"/>
    </location>
</feature>
<dbReference type="Pfam" id="PF00847">
    <property type="entry name" value="AP2"/>
    <property type="match status" value="3"/>
</dbReference>
<evidence type="ECO:0000256" key="6">
    <source>
        <dbReference type="SAM" id="MobiDB-lite"/>
    </source>
</evidence>
<comment type="subcellular location">
    <subcellularLocation>
        <location evidence="1">Nucleus</location>
    </subcellularLocation>
</comment>
<reference evidence="8 9" key="1">
    <citation type="submission" date="2014-11" db="EMBL/GenBank/DDBJ databases">
        <authorList>
            <person name="Zhu J."/>
            <person name="Qi W."/>
            <person name="Song R."/>
        </authorList>
    </citation>
    <scope>NUCLEOTIDE SEQUENCE [LARGE SCALE GENOMIC DNA]</scope>
</reference>
<keyword evidence="5" id="KW-0539">Nucleus</keyword>
<feature type="compositionally biased region" description="Basic residues" evidence="6">
    <location>
        <begin position="78"/>
        <end position="87"/>
    </location>
</feature>
<feature type="compositionally biased region" description="Basic and acidic residues" evidence="6">
    <location>
        <begin position="218"/>
        <end position="229"/>
    </location>
</feature>
<feature type="compositionally biased region" description="Polar residues" evidence="6">
    <location>
        <begin position="40"/>
        <end position="51"/>
    </location>
</feature>
<dbReference type="OrthoDB" id="364262at2759"/>
<evidence type="ECO:0000256" key="2">
    <source>
        <dbReference type="ARBA" id="ARBA00023015"/>
    </source>
</evidence>
<evidence type="ECO:0000256" key="3">
    <source>
        <dbReference type="ARBA" id="ARBA00023125"/>
    </source>
</evidence>
<keyword evidence="2" id="KW-0805">Transcription regulation</keyword>
<name>A0A0G4GLR8_VITBC</name>
<keyword evidence="3" id="KW-0238">DNA-binding</keyword>
<accession>A0A0G4GLR8</accession>
<feature type="compositionally biased region" description="Polar residues" evidence="6">
    <location>
        <begin position="373"/>
        <end position="386"/>
    </location>
</feature>
<evidence type="ECO:0000256" key="5">
    <source>
        <dbReference type="ARBA" id="ARBA00023242"/>
    </source>
</evidence>
<feature type="compositionally biased region" description="Basic and acidic residues" evidence="6">
    <location>
        <begin position="12"/>
        <end position="21"/>
    </location>
</feature>
<dbReference type="Proteomes" id="UP000041254">
    <property type="component" value="Unassembled WGS sequence"/>
</dbReference>
<evidence type="ECO:0000256" key="4">
    <source>
        <dbReference type="ARBA" id="ARBA00023163"/>
    </source>
</evidence>
<gene>
    <name evidence="8" type="ORF">Vbra_18280</name>
</gene>
<feature type="compositionally biased region" description="Polar residues" evidence="6">
    <location>
        <begin position="1"/>
        <end position="11"/>
    </location>
</feature>
<organism evidence="8 9">
    <name type="scientific">Vitrella brassicaformis (strain CCMP3155)</name>
    <dbReference type="NCBI Taxonomy" id="1169540"/>
    <lineage>
        <taxon>Eukaryota</taxon>
        <taxon>Sar</taxon>
        <taxon>Alveolata</taxon>
        <taxon>Colpodellida</taxon>
        <taxon>Vitrellaceae</taxon>
        <taxon>Vitrella</taxon>
    </lineage>
</organism>
<feature type="compositionally biased region" description="Basic and acidic residues" evidence="6">
    <location>
        <begin position="435"/>
        <end position="448"/>
    </location>
</feature>
<dbReference type="GO" id="GO:0005634">
    <property type="term" value="C:nucleus"/>
    <property type="evidence" value="ECO:0007669"/>
    <property type="project" value="UniProtKB-SubCell"/>
</dbReference>
<evidence type="ECO:0000259" key="7">
    <source>
        <dbReference type="Pfam" id="PF00847"/>
    </source>
</evidence>
<keyword evidence="4" id="KW-0804">Transcription</keyword>
<dbReference type="AlphaFoldDB" id="A0A0G4GLR8"/>
<feature type="domain" description="AP2/ERF" evidence="7">
    <location>
        <begin position="384"/>
        <end position="437"/>
    </location>
</feature>
<dbReference type="GO" id="GO:0003677">
    <property type="term" value="F:DNA binding"/>
    <property type="evidence" value="ECO:0007669"/>
    <property type="project" value="UniProtKB-KW"/>
</dbReference>
<feature type="compositionally biased region" description="Acidic residues" evidence="6">
    <location>
        <begin position="122"/>
        <end position="138"/>
    </location>
</feature>
<feature type="compositionally biased region" description="Gly residues" evidence="6">
    <location>
        <begin position="89"/>
        <end position="98"/>
    </location>
</feature>
<keyword evidence="9" id="KW-1185">Reference proteome</keyword>
<evidence type="ECO:0000313" key="8">
    <source>
        <dbReference type="EMBL" id="CEM31025.1"/>
    </source>
</evidence>
<feature type="compositionally biased region" description="Low complexity" evidence="6">
    <location>
        <begin position="155"/>
        <end position="164"/>
    </location>
</feature>
<evidence type="ECO:0000313" key="9">
    <source>
        <dbReference type="Proteomes" id="UP000041254"/>
    </source>
</evidence>
<dbReference type="PhylomeDB" id="A0A0G4GLR8"/>
<sequence length="468" mass="51766">MGNKLSSNSPSDKGEGKDKKGAYASSSLEVASTIGAASTRAPTTGTYSDTVGSGDDNMTHVGGATEMSGSVSEMMPLNHRRERHRQARQGGGAGGRVGGDPSDDEGGSSDAESRSDESSSGDNDDENDDDDDEDDEPESSGSGGDHLSDSTFKQPKAAGKAAGPTASIHQSTVRGVRFDEQRQTWFAGVKEGGKWKEKSFAVSVYGYDKAKAEAKACRRQNEQDNEKAGHPIKRLSKNEITGVRRDDKNRRWVTAWYENREIKQEYFYEDKLGEEGARQAAIARREMMEKIWPNQRKTVPSLGRGSRKLIDQLRVKKVKGVYFGERNKAWLAQWYERGNPRFKSFPINKHGGIKKAYDKAVACRKAAEASGAASIQQPGERQSGHTGVSWHKQSKAWMASWRDVSGKQQCRYFPVSSWGGDSEAKAAAIRCREKMVEQTKREKQDRQVSSRKRPSGATESRRVRRRVK</sequence>
<feature type="region of interest" description="Disordered" evidence="6">
    <location>
        <begin position="435"/>
        <end position="468"/>
    </location>
</feature>
<dbReference type="InterPro" id="IPR001471">
    <property type="entry name" value="AP2/ERF_dom"/>
</dbReference>
<proteinExistence type="predicted"/>
<dbReference type="InParanoid" id="A0A0G4GLR8"/>
<dbReference type="GO" id="GO:0003700">
    <property type="term" value="F:DNA-binding transcription factor activity"/>
    <property type="evidence" value="ECO:0007669"/>
    <property type="project" value="InterPro"/>
</dbReference>
<evidence type="ECO:0000256" key="1">
    <source>
        <dbReference type="ARBA" id="ARBA00004123"/>
    </source>
</evidence>
<feature type="region of interest" description="Disordered" evidence="6">
    <location>
        <begin position="1"/>
        <end position="179"/>
    </location>
</feature>
<feature type="domain" description="AP2/ERF" evidence="7">
    <location>
        <begin position="317"/>
        <end position="369"/>
    </location>
</feature>
<dbReference type="Gene3D" id="1.20.5.2050">
    <property type="match status" value="4"/>
</dbReference>
<feature type="region of interest" description="Disordered" evidence="6">
    <location>
        <begin position="370"/>
        <end position="391"/>
    </location>
</feature>
<protein>
    <recommendedName>
        <fullName evidence="7">AP2/ERF domain-containing protein</fullName>
    </recommendedName>
</protein>
<dbReference type="EMBL" id="CDMY01000708">
    <property type="protein sequence ID" value="CEM31025.1"/>
    <property type="molecule type" value="Genomic_DNA"/>
</dbReference>